<feature type="transmembrane region" description="Helical" evidence="1">
    <location>
        <begin position="35"/>
        <end position="52"/>
    </location>
</feature>
<organism evidence="2 3">
    <name type="scientific">Sphingopyxis fribergensis</name>
    <dbReference type="NCBI Taxonomy" id="1515612"/>
    <lineage>
        <taxon>Bacteria</taxon>
        <taxon>Pseudomonadati</taxon>
        <taxon>Pseudomonadota</taxon>
        <taxon>Alphaproteobacteria</taxon>
        <taxon>Sphingomonadales</taxon>
        <taxon>Sphingomonadaceae</taxon>
        <taxon>Sphingopyxis</taxon>
    </lineage>
</organism>
<feature type="transmembrane region" description="Helical" evidence="1">
    <location>
        <begin position="59"/>
        <end position="77"/>
    </location>
</feature>
<dbReference type="RefSeq" id="WP_039572942.1">
    <property type="nucleotide sequence ID" value="NZ_CP009122.1"/>
</dbReference>
<dbReference type="KEGG" id="sphk:SKP52_06450"/>
<evidence type="ECO:0000256" key="1">
    <source>
        <dbReference type="SAM" id="Phobius"/>
    </source>
</evidence>
<keyword evidence="1" id="KW-0812">Transmembrane</keyword>
<keyword evidence="1" id="KW-0472">Membrane</keyword>
<proteinExistence type="predicted"/>
<dbReference type="Gene3D" id="3.40.720.10">
    <property type="entry name" value="Alkaline Phosphatase, subunit A"/>
    <property type="match status" value="1"/>
</dbReference>
<keyword evidence="3" id="KW-1185">Reference proteome</keyword>
<feature type="transmembrane region" description="Helical" evidence="1">
    <location>
        <begin position="102"/>
        <end position="121"/>
    </location>
</feature>
<protein>
    <recommendedName>
        <fullName evidence="4">Sulfatase N-terminal domain-containing protein</fullName>
    </recommendedName>
</protein>
<dbReference type="Proteomes" id="UP000030907">
    <property type="component" value="Chromosome"/>
</dbReference>
<dbReference type="STRING" id="1515612.SKP52_06450"/>
<feature type="transmembrane region" description="Helical" evidence="1">
    <location>
        <begin position="12"/>
        <end position="29"/>
    </location>
</feature>
<dbReference type="AlphaFoldDB" id="A0A0A7PDZ4"/>
<gene>
    <name evidence="2" type="ORF">SKP52_06450</name>
</gene>
<evidence type="ECO:0000313" key="2">
    <source>
        <dbReference type="EMBL" id="AJA08215.1"/>
    </source>
</evidence>
<dbReference type="InterPro" id="IPR017850">
    <property type="entry name" value="Alkaline_phosphatase_core_sf"/>
</dbReference>
<sequence>MQIARDFPWRWALWWLVLPNLAFIAMWPIGGPRMAVPMTICGVIILLASGWGHHPARTLLAIAMFAFSLMLYTTMSFNLEPTEMLNSIEFAGELDPVQSPEYLFGGVVLAASLVALVVLGPRIPPLKTRDHRIVAVALILLLINADVFATAATRGSYKMRAPEGVPVDSAAIQNDIRPATVKARNLLVIVVESWGVSSDPYDRALQDQLWNPRRWSGRYEVTRGKSRYYGSTTSAELRELCGVWSAGFKSYDFDRADCLPKEFRVAGFQVDAMHSFNGVFFDRAVWYPKIGFERALFAKELIARGADHCSGSVFPGACDNDIPRLIGQRLREEPGIRKFIYWLTLNGHIPVPASPELGTDDCRLGDAAWRDQYPMLCRGFELQRQLADSISAEIMKPDFPDTDILIVGDHMPPYFKRDMRMRFDSAHVPWIMLRSRHGAKPPAQARVASQ</sequence>
<name>A0A0A7PDZ4_9SPHN</name>
<accession>A0A0A7PDZ4</accession>
<evidence type="ECO:0000313" key="3">
    <source>
        <dbReference type="Proteomes" id="UP000030907"/>
    </source>
</evidence>
<dbReference type="HOGENOM" id="CLU_608203_0_0_5"/>
<reference evidence="2 3" key="1">
    <citation type="journal article" date="2015" name="Int. J. Syst. Evol. Microbiol.">
        <title>Description of Sphingopyxis fribergensis sp. nov. - a soil bacterium with the ability to degrade styrene and phenylacetic acid.</title>
        <authorList>
            <person name="Oelschlagel M."/>
            <person name="Ruckert C."/>
            <person name="Kalinowski J."/>
            <person name="Schmidt G."/>
            <person name="Schlomann M."/>
            <person name="Tischler D."/>
        </authorList>
    </citation>
    <scope>NUCLEOTIDE SEQUENCE [LARGE SCALE GENOMIC DNA]</scope>
    <source>
        <strain evidence="2 3">Kp5.2</strain>
    </source>
</reference>
<evidence type="ECO:0008006" key="4">
    <source>
        <dbReference type="Google" id="ProtNLM"/>
    </source>
</evidence>
<feature type="transmembrane region" description="Helical" evidence="1">
    <location>
        <begin position="133"/>
        <end position="152"/>
    </location>
</feature>
<dbReference type="EMBL" id="CP009122">
    <property type="protein sequence ID" value="AJA08215.1"/>
    <property type="molecule type" value="Genomic_DNA"/>
</dbReference>
<dbReference type="OrthoDB" id="5363296at2"/>
<keyword evidence="1" id="KW-1133">Transmembrane helix</keyword>